<sequence>MRIKIFCLIFLSILFGQSYASCITASQEANFSYGVVIAKVDEGYEPNLTNMSITPKSIGNDTPFGNAQQIQYDDSFGFMSGHWETTKWGRGENLIDKDGNKIAGLLLWRDWGSNNANVIINNGQRLNLQLACINMDFSYYDYGESSLFKIKDVELISSTGNGEVAQPGASWQVALEYIDNDAIAINNNAKYVLLATGVYAYNSSDNSYTPITAIADPTPINNITNYFMAQKPMTATVGHVGSNNVFIPDGEPQAYLNLADAMKVMPVLKVQDIGIELPSGYSLQKAEGLSDVQDVTNYDVPVDSSKKWAIGGEIISPNNMVAGTVIITNESADSLDHQETISNSNITLNWNVNSGFKFSPILIKKENSSLQNPGYDVHIDIDNIANTNDKVKTVKLNFLSEEGVKLPIVVDPIFGMDISAYTSEGYTIPESEYGWGVGGDFAILGDDIGTIVLASSNWQNGIIEAQQNNKVPVGGEWLDNLIVSYTLADNFDYNFTAVNDEDGVLLINVQMTSQESFGLDTVKNLTLNFTENGPICIQSINLKNASIVGTPTYVTSTDGNHTKCIQSVSLNVTNVGQPWSVSGNVDINTNVILYVPNSSMVDYGNLVSFDYSPFGSDMTKSFEISSTDLAASNKTSQRLQFDQIELYYNPIELIYGEEVHSFLRDMNLYYQYNAKFNWVIDELLENGALSISLKEISKSPVS</sequence>
<evidence type="ECO:0000313" key="3">
    <source>
        <dbReference type="Proteomes" id="UP001628164"/>
    </source>
</evidence>
<proteinExistence type="predicted"/>
<protein>
    <submittedName>
        <fullName evidence="2">Uncharacterized protein</fullName>
    </submittedName>
</protein>
<keyword evidence="1" id="KW-0732">Signal</keyword>
<gene>
    <name evidence="2" type="ORF">fsci_18750</name>
</gene>
<dbReference type="Proteomes" id="UP001628164">
    <property type="component" value="Unassembled WGS sequence"/>
</dbReference>
<dbReference type="EMBL" id="BTHG01000009">
    <property type="protein sequence ID" value="GMN90387.1"/>
    <property type="molecule type" value="Genomic_DNA"/>
</dbReference>
<comment type="caution">
    <text evidence="2">The sequence shown here is derived from an EMBL/GenBank/DDBJ whole genome shotgun (WGS) entry which is preliminary data.</text>
</comment>
<organism evidence="2 3">
    <name type="scientific">Francisella sciaenopsi</name>
    <dbReference type="NCBI Taxonomy" id="3055034"/>
    <lineage>
        <taxon>Bacteria</taxon>
        <taxon>Pseudomonadati</taxon>
        <taxon>Pseudomonadota</taxon>
        <taxon>Gammaproteobacteria</taxon>
        <taxon>Thiotrichales</taxon>
        <taxon>Francisellaceae</taxon>
        <taxon>Francisella</taxon>
    </lineage>
</organism>
<name>A0ABQ6PHL4_9GAMM</name>
<dbReference type="RefSeq" id="WP_407878073.1">
    <property type="nucleotide sequence ID" value="NZ_BTHG01000009.1"/>
</dbReference>
<evidence type="ECO:0000313" key="2">
    <source>
        <dbReference type="EMBL" id="GMN90387.1"/>
    </source>
</evidence>
<accession>A0ABQ6PHL4</accession>
<reference evidence="2 3" key="1">
    <citation type="journal article" date="2024" name="Dis. Aquat. Organ.">
        <title>Francisella sciaenopsi sp. nov. isolated from diseased red drum Sciaenops ocellatus in Florida, USA.</title>
        <authorList>
            <person name="Kawahara M."/>
            <person name="Cody T.T."/>
            <person name="Yanong R.P.E."/>
            <person name="Henderson E."/>
            <person name="Yazdi Z."/>
            <person name="Soto E."/>
        </authorList>
    </citation>
    <scope>NUCLEOTIDE SEQUENCE [LARGE SCALE GENOMIC DNA]</scope>
    <source>
        <strain evidence="2 3">R22-20-7</strain>
    </source>
</reference>
<keyword evidence="3" id="KW-1185">Reference proteome</keyword>
<feature type="signal peptide" evidence="1">
    <location>
        <begin position="1"/>
        <end position="20"/>
    </location>
</feature>
<evidence type="ECO:0000256" key="1">
    <source>
        <dbReference type="SAM" id="SignalP"/>
    </source>
</evidence>
<feature type="chain" id="PRO_5045748899" evidence="1">
    <location>
        <begin position="21"/>
        <end position="702"/>
    </location>
</feature>